<dbReference type="InterPro" id="IPR027417">
    <property type="entry name" value="P-loop_NTPase"/>
</dbReference>
<evidence type="ECO:0000259" key="1">
    <source>
        <dbReference type="Pfam" id="PF26341"/>
    </source>
</evidence>
<comment type="caution">
    <text evidence="2">The sequence shown here is derived from an EMBL/GenBank/DDBJ whole genome shotgun (WGS) entry which is preliminary data.</text>
</comment>
<protein>
    <recommendedName>
        <fullName evidence="1">tRNA 2-selenouridine synthase AAA domain-containing protein</fullName>
    </recommendedName>
</protein>
<sequence>MVILMIIFGLFGKTGCGKTEILKELKKHHPVVDIEECANTRGSVLGDLYHLRQRNQEEFEKELDKQIKKAEKEGYCIVEYEGRKIGGVEKLKISGLFANLNNYTYKILIDCPYECQINRLLNQYLPKNEYEKRILISKFELLRNSLKREEILKAIDEIIKLIEKDEYYNAAILIEEKLYREHYMRTIRKIQADLIVYNDDLNKSIKIIDEFIKSKLADR</sequence>
<dbReference type="PANTHER" id="PTHR30401">
    <property type="entry name" value="TRNA 2-SELENOURIDINE SYNTHASE"/>
    <property type="match status" value="1"/>
</dbReference>
<dbReference type="InterPro" id="IPR017582">
    <property type="entry name" value="SelU"/>
</dbReference>
<organism evidence="2 3">
    <name type="scientific">Methanotorris formicicus Mc-S-70</name>
    <dbReference type="NCBI Taxonomy" id="647171"/>
    <lineage>
        <taxon>Archaea</taxon>
        <taxon>Methanobacteriati</taxon>
        <taxon>Methanobacteriota</taxon>
        <taxon>Methanomada group</taxon>
        <taxon>Methanococci</taxon>
        <taxon>Methanococcales</taxon>
        <taxon>Methanocaldococcaceae</taxon>
        <taxon>Methanotorris</taxon>
    </lineage>
</organism>
<proteinExistence type="predicted"/>
<dbReference type="STRING" id="647171.MetfoDRAFT_0958"/>
<dbReference type="GO" id="GO:0043828">
    <property type="term" value="F:tRNA 2-selenouridine synthase activity"/>
    <property type="evidence" value="ECO:0007669"/>
    <property type="project" value="InterPro"/>
</dbReference>
<dbReference type="PANTHER" id="PTHR30401:SF0">
    <property type="entry name" value="TRNA 2-SELENOURIDINE SYNTHASE"/>
    <property type="match status" value="1"/>
</dbReference>
<dbReference type="EMBL" id="AGJL01000020">
    <property type="protein sequence ID" value="EHP86832.1"/>
    <property type="molecule type" value="Genomic_DNA"/>
</dbReference>
<dbReference type="GO" id="GO:0002098">
    <property type="term" value="P:tRNA wobble uridine modification"/>
    <property type="evidence" value="ECO:0007669"/>
    <property type="project" value="InterPro"/>
</dbReference>
<dbReference type="NCBIfam" id="TIGR04569">
    <property type="entry name" value="arch_SelU_Cterm"/>
    <property type="match status" value="1"/>
</dbReference>
<dbReference type="AlphaFoldDB" id="H1KYT5"/>
<dbReference type="InterPro" id="IPR030815">
    <property type="entry name" value="Arch_SelU_Cterm"/>
</dbReference>
<dbReference type="Gene3D" id="3.40.50.300">
    <property type="entry name" value="P-loop containing nucleotide triphosphate hydrolases"/>
    <property type="match status" value="1"/>
</dbReference>
<dbReference type="Pfam" id="PF26341">
    <property type="entry name" value="AAA_SelU"/>
    <property type="match status" value="1"/>
</dbReference>
<evidence type="ECO:0000313" key="2">
    <source>
        <dbReference type="EMBL" id="EHP86832.1"/>
    </source>
</evidence>
<keyword evidence="3" id="KW-1185">Reference proteome</keyword>
<feature type="domain" description="tRNA 2-selenouridine synthase AAA" evidence="1">
    <location>
        <begin position="10"/>
        <end position="181"/>
    </location>
</feature>
<dbReference type="SUPFAM" id="SSF52540">
    <property type="entry name" value="P-loop containing nucleoside triphosphate hydrolases"/>
    <property type="match status" value="1"/>
</dbReference>
<reference evidence="2 3" key="1">
    <citation type="submission" date="2011-09" db="EMBL/GenBank/DDBJ databases">
        <title>The draft genome of Methanotorris formicicus Mc-S-70.</title>
        <authorList>
            <consortium name="US DOE Joint Genome Institute (JGI-PGF)"/>
            <person name="Lucas S."/>
            <person name="Han J."/>
            <person name="Lapidus A."/>
            <person name="Cheng J.-F."/>
            <person name="Goodwin L."/>
            <person name="Pitluck S."/>
            <person name="Peters L."/>
            <person name="Land M.L."/>
            <person name="Hauser L."/>
            <person name="Sieprawska-Lupa M."/>
            <person name="Takai K."/>
            <person name="Miyazaki J."/>
            <person name="Whitman W."/>
            <person name="Woyke T.J."/>
        </authorList>
    </citation>
    <scope>NUCLEOTIDE SEQUENCE [LARGE SCALE GENOMIC DNA]</scope>
    <source>
        <strain evidence="2 3">Mc-S-70</strain>
    </source>
</reference>
<name>H1KYT5_9EURY</name>
<dbReference type="PATRIC" id="fig|647171.4.peg.939"/>
<evidence type="ECO:0000313" key="3">
    <source>
        <dbReference type="Proteomes" id="UP000003706"/>
    </source>
</evidence>
<dbReference type="Proteomes" id="UP000003706">
    <property type="component" value="Unassembled WGS sequence"/>
</dbReference>
<accession>H1KYT5</accession>
<dbReference type="InterPro" id="IPR058840">
    <property type="entry name" value="AAA_SelU"/>
</dbReference>
<gene>
    <name evidence="2" type="ORF">MetfoDRAFT_0958</name>
</gene>